<feature type="domain" description="DUF7507" evidence="4">
    <location>
        <begin position="1109"/>
        <end position="1218"/>
    </location>
</feature>
<gene>
    <name evidence="5" type="ORF">FHX76_002295</name>
</gene>
<keyword evidence="1" id="KW-0812">Transmembrane</keyword>
<dbReference type="NCBIfam" id="TIGR01451">
    <property type="entry name" value="B_ant_repeat"/>
    <property type="match status" value="1"/>
</dbReference>
<name>A0A7X5TUB6_9MICO</name>
<sequence length="1292" mass="131679">MNKHLFRSALAAAVISGVVLAPVAPALAAPGDPELSYAVSIGDVQTGTAPFDATAGAGRDTSPTDNILRSHDTVAWDVAVSVNSLTGASNDAKNATITYVLPDGLTWNALPAQCLSPVGGTPSGVSADGKTATCNLGDIKLGSSPVITFSATAGSQPNGTTLAFAPDAISFVTDDATTPAVSTSPTPLTITSAPRLNMTKVKSPYTASNVLGPDGVTRGWNIQYGVTITVPEMSTKGLRGYQTPDQPITFVDDLSGISPHAQLVSVKGSDITNHAEFPLFSRNSTSADAVANGGAWSAVADNANPQKVTVTIKSADLTGNHLPTKSRGGSVLADNKGYLSLGYVVVFVPMSDVPGYETGAGILQTSNVVSDLVANGYDAAGNIVANVGEDPSDNTVPVKLTIANQGAMSKRFTDIINNPSRTPYLPLGTASDRSGDGPLEAGQQVQSYLALQNGSAATAFSGVKACDIWDSTVLNLAKFRTAPSGGWAWPAGSEGQPAYARGNNLAGHFEYLTGMTLSQDQNTRWGQMQTFTCADSAGVWTDQATALATPGFDLSSVVAVRFIADQGATVAAGQNNVVFLINLERKQDVPSGQIIANMAGWSSPDLGGGTYRGNDYDPAANIERSTASHNPTTGDRMIAVDAAISVSKTANPARIAAGAAGSFTLSPRVLDVGVQGSDTAKSVTLTDTIPAGLTFLPTAESIGGETVQAPSIAPSSVVVNADGSTTVTWEFSSLTRGQEPVVTYWARAALTARGDYVNTVAVSSPSDGTSPAPGDLPIIAGDRHMAQATVSVDGVAGIAVSKIALNPVITAGEDFSWRVDVANGSTVTPQTGASVIDVLPFLGDGRAGSTSRVPATTNEAEYRLTGPVSLPAGATAQYTTDDAEAVQLSQTLGSGQGTTYGAGVTWQDFAAVENQLAMVTGIKVTFATMPPLSNTHFTYTLTHVTGSEGGIWANNATFRTVEAPLGVLSNTVTTTMVPGPVSIDLVKSASAPANGVSYVAGETINYGFVVTNTGSRELHDVTLSESNFVNGAGEALELTTPITATQPADFDGTLAPGASVTYSASYDVTVADQMAGGEIANTADVSGTPNAGDAVTDESTAAVNVDKAEPGIELVKSVANAPADGVAFTPGEQIAYNFTVRNTGNVPLLDVTVDEGSFTNGNGAELKLDGGPTAPDGFDGTLTPGQQVVFTGTYTVTAADVSGALLNVATASAATPAGITPGEVTDTAKVSTTVAGPEAAAVIGHTAAEQLTLTGANSGFGIAVLALLLILFGAVLLRPTTLMKRLRSRTDR</sequence>
<feature type="domain" description="DUF11" evidence="3">
    <location>
        <begin position="644"/>
        <end position="766"/>
    </location>
</feature>
<keyword evidence="2" id="KW-0732">Signal</keyword>
<feature type="chain" id="PRO_5031463301" description="DUF11 domain-containing protein" evidence="2">
    <location>
        <begin position="29"/>
        <end position="1292"/>
    </location>
</feature>
<comment type="caution">
    <text evidence="5">The sequence shown here is derived from an EMBL/GenBank/DDBJ whole genome shotgun (WGS) entry which is preliminary data.</text>
</comment>
<protein>
    <recommendedName>
        <fullName evidence="7">DUF11 domain-containing protein</fullName>
    </recommendedName>
</protein>
<evidence type="ECO:0000256" key="2">
    <source>
        <dbReference type="SAM" id="SignalP"/>
    </source>
</evidence>
<dbReference type="EMBL" id="JAAMOX010000002">
    <property type="protein sequence ID" value="NIH54399.1"/>
    <property type="molecule type" value="Genomic_DNA"/>
</dbReference>
<evidence type="ECO:0000256" key="1">
    <source>
        <dbReference type="SAM" id="Phobius"/>
    </source>
</evidence>
<dbReference type="InterPro" id="IPR047589">
    <property type="entry name" value="DUF11_rpt"/>
</dbReference>
<evidence type="ECO:0008006" key="7">
    <source>
        <dbReference type="Google" id="ProtNLM"/>
    </source>
</evidence>
<feature type="domain" description="DUF7507" evidence="4">
    <location>
        <begin position="982"/>
        <end position="1098"/>
    </location>
</feature>
<keyword evidence="1" id="KW-0472">Membrane</keyword>
<dbReference type="InterPro" id="IPR055354">
    <property type="entry name" value="DUF7507"/>
</dbReference>
<proteinExistence type="predicted"/>
<dbReference type="Pfam" id="PF01345">
    <property type="entry name" value="DUF11"/>
    <property type="match status" value="1"/>
</dbReference>
<evidence type="ECO:0000313" key="5">
    <source>
        <dbReference type="EMBL" id="NIH54399.1"/>
    </source>
</evidence>
<reference evidence="5 6" key="1">
    <citation type="submission" date="2020-02" db="EMBL/GenBank/DDBJ databases">
        <title>Sequencing the genomes of 1000 actinobacteria strains.</title>
        <authorList>
            <person name="Klenk H.-P."/>
        </authorList>
    </citation>
    <scope>NUCLEOTIDE SEQUENCE [LARGE SCALE GENOMIC DNA]</scope>
    <source>
        <strain evidence="5 6">DSM 27960</strain>
    </source>
</reference>
<dbReference type="RefSeq" id="WP_167150782.1">
    <property type="nucleotide sequence ID" value="NZ_JAAMOX010000002.1"/>
</dbReference>
<keyword evidence="6" id="KW-1185">Reference proteome</keyword>
<dbReference type="InterPro" id="IPR001434">
    <property type="entry name" value="OmcB-like_DUF11"/>
</dbReference>
<dbReference type="PANTHER" id="PTHR34819">
    <property type="entry name" value="LARGE CYSTEINE-RICH PERIPLASMIC PROTEIN OMCB"/>
    <property type="match status" value="1"/>
</dbReference>
<keyword evidence="1" id="KW-1133">Transmembrane helix</keyword>
<evidence type="ECO:0000313" key="6">
    <source>
        <dbReference type="Proteomes" id="UP000541033"/>
    </source>
</evidence>
<feature type="transmembrane region" description="Helical" evidence="1">
    <location>
        <begin position="1259"/>
        <end position="1277"/>
    </location>
</feature>
<organism evidence="5 6">
    <name type="scientific">Lysinibacter cavernae</name>
    <dbReference type="NCBI Taxonomy" id="1640652"/>
    <lineage>
        <taxon>Bacteria</taxon>
        <taxon>Bacillati</taxon>
        <taxon>Actinomycetota</taxon>
        <taxon>Actinomycetes</taxon>
        <taxon>Micrococcales</taxon>
        <taxon>Microbacteriaceae</taxon>
        <taxon>Lysinibacter</taxon>
    </lineage>
</organism>
<evidence type="ECO:0000259" key="4">
    <source>
        <dbReference type="Pfam" id="PF24346"/>
    </source>
</evidence>
<evidence type="ECO:0000259" key="3">
    <source>
        <dbReference type="Pfam" id="PF01345"/>
    </source>
</evidence>
<dbReference type="Pfam" id="PF24346">
    <property type="entry name" value="DUF7507"/>
    <property type="match status" value="2"/>
</dbReference>
<accession>A0A7X5TUB6</accession>
<feature type="signal peptide" evidence="2">
    <location>
        <begin position="1"/>
        <end position="28"/>
    </location>
</feature>
<dbReference type="InterPro" id="IPR051172">
    <property type="entry name" value="Chlamydia_OmcB"/>
</dbReference>
<dbReference type="Proteomes" id="UP000541033">
    <property type="component" value="Unassembled WGS sequence"/>
</dbReference>